<dbReference type="GO" id="GO:0051301">
    <property type="term" value="P:cell division"/>
    <property type="evidence" value="ECO:0007669"/>
    <property type="project" value="UniProtKB-KW"/>
</dbReference>
<feature type="compositionally biased region" description="Acidic residues" evidence="1">
    <location>
        <begin position="168"/>
        <end position="181"/>
    </location>
</feature>
<keyword evidence="4" id="KW-1185">Reference proteome</keyword>
<keyword evidence="3" id="KW-0132">Cell division</keyword>
<feature type="compositionally biased region" description="Low complexity" evidence="1">
    <location>
        <begin position="53"/>
        <end position="66"/>
    </location>
</feature>
<sequence length="181" mass="19366">MDTKTWWIIIAILVVIVILVLIAMWQGKRRAVARREEVRELRGQAKGNETTVAEAGQRAADATAAAERARAAADAQEEKARKLEAEAEFERNAAAAIERDHTETLRRADRLDPDTPTDRAGNRIQGAGAGGGTGESPIDPATGRPVEEAVRHDDPPRADKLAEPGSGDVDDATGDDNGPES</sequence>
<comment type="caution">
    <text evidence="3">The sequence shown here is derived from an EMBL/GenBank/DDBJ whole genome shotgun (WGS) entry which is preliminary data.</text>
</comment>
<feature type="transmembrane region" description="Helical" evidence="2">
    <location>
        <begin position="6"/>
        <end position="25"/>
    </location>
</feature>
<dbReference type="RefSeq" id="WP_183319741.1">
    <property type="nucleotide sequence ID" value="NZ_JACHVQ010000001.1"/>
</dbReference>
<keyword evidence="2" id="KW-0812">Transmembrane</keyword>
<keyword evidence="2" id="KW-1133">Transmembrane helix</keyword>
<protein>
    <submittedName>
        <fullName evidence="3">FtsZ-interacting cell division protein ZipA</fullName>
    </submittedName>
</protein>
<organism evidence="3 4">
    <name type="scientific">Flexivirga oryzae</name>
    <dbReference type="NCBI Taxonomy" id="1794944"/>
    <lineage>
        <taxon>Bacteria</taxon>
        <taxon>Bacillati</taxon>
        <taxon>Actinomycetota</taxon>
        <taxon>Actinomycetes</taxon>
        <taxon>Micrococcales</taxon>
        <taxon>Dermacoccaceae</taxon>
        <taxon>Flexivirga</taxon>
    </lineage>
</organism>
<feature type="compositionally biased region" description="Basic and acidic residues" evidence="1">
    <location>
        <begin position="145"/>
        <end position="162"/>
    </location>
</feature>
<evidence type="ECO:0000256" key="2">
    <source>
        <dbReference type="SAM" id="Phobius"/>
    </source>
</evidence>
<feature type="region of interest" description="Disordered" evidence="1">
    <location>
        <begin position="47"/>
        <end position="181"/>
    </location>
</feature>
<name>A0A839N193_9MICO</name>
<gene>
    <name evidence="3" type="ORF">FHU39_001462</name>
</gene>
<dbReference type="EMBL" id="JACHVQ010000001">
    <property type="protein sequence ID" value="MBB2891478.1"/>
    <property type="molecule type" value="Genomic_DNA"/>
</dbReference>
<keyword evidence="3" id="KW-0131">Cell cycle</keyword>
<reference evidence="3 4" key="1">
    <citation type="submission" date="2020-08" db="EMBL/GenBank/DDBJ databases">
        <title>Sequencing the genomes of 1000 actinobacteria strains.</title>
        <authorList>
            <person name="Klenk H.-P."/>
        </authorList>
    </citation>
    <scope>NUCLEOTIDE SEQUENCE [LARGE SCALE GENOMIC DNA]</scope>
    <source>
        <strain evidence="3 4">DSM 105369</strain>
    </source>
</reference>
<evidence type="ECO:0000313" key="4">
    <source>
        <dbReference type="Proteomes" id="UP000559182"/>
    </source>
</evidence>
<accession>A0A839N193</accession>
<keyword evidence="2" id="KW-0472">Membrane</keyword>
<proteinExistence type="predicted"/>
<dbReference type="Proteomes" id="UP000559182">
    <property type="component" value="Unassembled WGS sequence"/>
</dbReference>
<feature type="compositionally biased region" description="Basic and acidic residues" evidence="1">
    <location>
        <begin position="67"/>
        <end position="121"/>
    </location>
</feature>
<evidence type="ECO:0000256" key="1">
    <source>
        <dbReference type="SAM" id="MobiDB-lite"/>
    </source>
</evidence>
<evidence type="ECO:0000313" key="3">
    <source>
        <dbReference type="EMBL" id="MBB2891478.1"/>
    </source>
</evidence>
<dbReference type="AlphaFoldDB" id="A0A839N193"/>